<evidence type="ECO:0000256" key="1">
    <source>
        <dbReference type="SAM" id="MobiDB-lite"/>
    </source>
</evidence>
<gene>
    <name evidence="2" type="ORF">PBLR_13854</name>
</gene>
<accession>A0A383RFR6</accession>
<name>A0A383RFR6_PAEAL</name>
<dbReference type="InterPro" id="IPR018697">
    <property type="entry name" value="DUF2199"/>
</dbReference>
<reference evidence="3" key="1">
    <citation type="submission" date="2018-08" db="EMBL/GenBank/DDBJ databases">
        <authorList>
            <person name="Chevrot R."/>
        </authorList>
    </citation>
    <scope>NUCLEOTIDE SEQUENCE [LARGE SCALE GENOMIC DNA]</scope>
</reference>
<evidence type="ECO:0000313" key="3">
    <source>
        <dbReference type="Proteomes" id="UP000304148"/>
    </source>
</evidence>
<dbReference type="RefSeq" id="WP_021261517.1">
    <property type="nucleotide sequence ID" value="NZ_LS992241.1"/>
</dbReference>
<dbReference type="Pfam" id="PF09965">
    <property type="entry name" value="DUF2199"/>
    <property type="match status" value="1"/>
</dbReference>
<evidence type="ECO:0000313" key="2">
    <source>
        <dbReference type="EMBL" id="SYX85432.1"/>
    </source>
</evidence>
<dbReference type="EMBL" id="LS992241">
    <property type="protein sequence ID" value="SYX85432.1"/>
    <property type="molecule type" value="Genomic_DNA"/>
</dbReference>
<protein>
    <recommendedName>
        <fullName evidence="4">DUF2199 domain-containing protein</fullName>
    </recommendedName>
</protein>
<evidence type="ECO:0008006" key="4">
    <source>
        <dbReference type="Google" id="ProtNLM"/>
    </source>
</evidence>
<sequence length="180" mass="21137">MEERESRAELLGKRRRHRTRLRKPSDAPLASVYTDCSAPFYVTEIEPWEREERCQLTPDECIMDDEYYYIHSRLTVPFRNGRGQVSWDVWVQINPEHVRHSASSKVRHVKGRLSSAIPGYPDTLTLPVQLTFQGSSKLPEAHLGEAEHPLYEEQQEGLSFQRWLELRPLHNQYHQLSDAR</sequence>
<feature type="compositionally biased region" description="Basic and acidic residues" evidence="1">
    <location>
        <begin position="1"/>
        <end position="12"/>
    </location>
</feature>
<organism evidence="2 3">
    <name type="scientific">Paenibacillus alvei</name>
    <name type="common">Bacillus alvei</name>
    <dbReference type="NCBI Taxonomy" id="44250"/>
    <lineage>
        <taxon>Bacteria</taxon>
        <taxon>Bacillati</taxon>
        <taxon>Bacillota</taxon>
        <taxon>Bacilli</taxon>
        <taxon>Bacillales</taxon>
        <taxon>Paenibacillaceae</taxon>
        <taxon>Paenibacillus</taxon>
    </lineage>
</organism>
<dbReference type="AlphaFoldDB" id="A0A383RFR6"/>
<feature type="region of interest" description="Disordered" evidence="1">
    <location>
        <begin position="1"/>
        <end position="21"/>
    </location>
</feature>
<dbReference type="Proteomes" id="UP000304148">
    <property type="component" value="Chromosome"/>
</dbReference>
<proteinExistence type="predicted"/>